<feature type="transmembrane region" description="Helical" evidence="1">
    <location>
        <begin position="43"/>
        <end position="66"/>
    </location>
</feature>
<evidence type="ECO:0000256" key="1">
    <source>
        <dbReference type="SAM" id="Phobius"/>
    </source>
</evidence>
<name>A0ABN3Y0Z9_9ENTE</name>
<comment type="caution">
    <text evidence="2">The sequence shown here is derived from an EMBL/GenBank/DDBJ whole genome shotgun (WGS) entry which is preliminary data.</text>
</comment>
<evidence type="ECO:0000313" key="2">
    <source>
        <dbReference type="EMBL" id="GAA3012094.1"/>
    </source>
</evidence>
<dbReference type="EMBL" id="BAAAXQ010000014">
    <property type="protein sequence ID" value="GAA3012094.1"/>
    <property type="molecule type" value="Genomic_DNA"/>
</dbReference>
<feature type="transmembrane region" description="Helical" evidence="1">
    <location>
        <begin position="72"/>
        <end position="93"/>
    </location>
</feature>
<evidence type="ECO:0008006" key="4">
    <source>
        <dbReference type="Google" id="ProtNLM"/>
    </source>
</evidence>
<dbReference type="RefSeq" id="WP_068707665.1">
    <property type="nucleotide sequence ID" value="NZ_BAAAXQ010000014.1"/>
</dbReference>
<keyword evidence="1" id="KW-0812">Transmembrane</keyword>
<organism evidence="2 3">
    <name type="scientific">Tetragenococcus solitarius</name>
    <dbReference type="NCBI Taxonomy" id="71453"/>
    <lineage>
        <taxon>Bacteria</taxon>
        <taxon>Bacillati</taxon>
        <taxon>Bacillota</taxon>
        <taxon>Bacilli</taxon>
        <taxon>Lactobacillales</taxon>
        <taxon>Enterococcaceae</taxon>
        <taxon>Tetragenococcus</taxon>
    </lineage>
</organism>
<keyword evidence="1" id="KW-0472">Membrane</keyword>
<reference evidence="2 3" key="1">
    <citation type="journal article" date="2019" name="Int. J. Syst. Evol. Microbiol.">
        <title>The Global Catalogue of Microorganisms (GCM) 10K type strain sequencing project: providing services to taxonomists for standard genome sequencing and annotation.</title>
        <authorList>
            <consortium name="The Broad Institute Genomics Platform"/>
            <consortium name="The Broad Institute Genome Sequencing Center for Infectious Disease"/>
            <person name="Wu L."/>
            <person name="Ma J."/>
        </authorList>
    </citation>
    <scope>NUCLEOTIDE SEQUENCE [LARGE SCALE GENOMIC DNA]</scope>
    <source>
        <strain evidence="2 3">JCM 8736</strain>
    </source>
</reference>
<sequence>MKVRQITFLMTSLVVFLIGLLGKYARKKPNKVESSQRVLMPKFFLILANIFISVGLLLLFLVGSLFMTGQTASSAGVGLGLIAIGIMLFGWLLRHIYQSFYIEFQENYVKQRTAFLRKEKIIRYADITYYEYYEESGHQYIHIVDKKNKKMDIDTTFFTIDRLLEKIALIEEKSPRHRIS</sequence>
<evidence type="ECO:0000313" key="3">
    <source>
        <dbReference type="Proteomes" id="UP001501577"/>
    </source>
</evidence>
<gene>
    <name evidence="2" type="ORF">GCM10019998_05470</name>
</gene>
<dbReference type="Proteomes" id="UP001501577">
    <property type="component" value="Unassembled WGS sequence"/>
</dbReference>
<keyword evidence="1" id="KW-1133">Transmembrane helix</keyword>
<proteinExistence type="predicted"/>
<keyword evidence="3" id="KW-1185">Reference proteome</keyword>
<feature type="transmembrane region" description="Helical" evidence="1">
    <location>
        <begin position="6"/>
        <end position="22"/>
    </location>
</feature>
<protein>
    <recommendedName>
        <fullName evidence="4">DUF5673 domain-containing protein</fullName>
    </recommendedName>
</protein>
<accession>A0ABN3Y0Z9</accession>